<dbReference type="GO" id="GO:0003676">
    <property type="term" value="F:nucleic acid binding"/>
    <property type="evidence" value="ECO:0007669"/>
    <property type="project" value="InterPro"/>
</dbReference>
<gene>
    <name evidence="2" type="ORF">SAMN02745150_00010</name>
</gene>
<proteinExistence type="predicted"/>
<dbReference type="EMBL" id="FOKY01000001">
    <property type="protein sequence ID" value="SFB67018.1"/>
    <property type="molecule type" value="Genomic_DNA"/>
</dbReference>
<dbReference type="STRING" id="34097.SAMN02745150_00010"/>
<dbReference type="PROSITE" id="PS50879">
    <property type="entry name" value="RNASE_H_1"/>
    <property type="match status" value="1"/>
</dbReference>
<dbReference type="Gene3D" id="3.30.420.10">
    <property type="entry name" value="Ribonuclease H-like superfamily/Ribonuclease H"/>
    <property type="match status" value="1"/>
</dbReference>
<sequence>MTKSKQELYIESQKLIDFLNSQNIKSTLNEESFRDYHVKIKTAYGTIILYHKPSKNSFSLGTHELPEPSKEIISLLWHQYNYPQEQNIIGLCAYVDGTYINEHTAWGLVLVENGNVIKEDSGLADIFSEEGTRQIAGEVQAVLAALNFAKENNIPSITIFYDYQGLEMWATKKWKAQSHIAKFYIQQLLTYDIEITWVKICAHIGHIYNERADILAKTRALQSE</sequence>
<evidence type="ECO:0000313" key="3">
    <source>
        <dbReference type="Proteomes" id="UP000240042"/>
    </source>
</evidence>
<dbReference type="OrthoDB" id="9811552at2"/>
<keyword evidence="3" id="KW-1185">Reference proteome</keyword>
<evidence type="ECO:0000259" key="1">
    <source>
        <dbReference type="PROSITE" id="PS50879"/>
    </source>
</evidence>
<dbReference type="InterPro" id="IPR012337">
    <property type="entry name" value="RNaseH-like_sf"/>
</dbReference>
<feature type="domain" description="RNase H type-1" evidence="1">
    <location>
        <begin position="87"/>
        <end position="221"/>
    </location>
</feature>
<dbReference type="InterPro" id="IPR036397">
    <property type="entry name" value="RNaseH_sf"/>
</dbReference>
<dbReference type="InterPro" id="IPR002156">
    <property type="entry name" value="RNaseH_domain"/>
</dbReference>
<accession>A0A1I1D1N0</accession>
<dbReference type="Proteomes" id="UP000240042">
    <property type="component" value="Unassembled WGS sequence"/>
</dbReference>
<reference evidence="3" key="1">
    <citation type="submission" date="2016-10" db="EMBL/GenBank/DDBJ databases">
        <authorList>
            <person name="Varghese N."/>
            <person name="Submissions S."/>
        </authorList>
    </citation>
    <scope>NUCLEOTIDE SEQUENCE [LARGE SCALE GENOMIC DNA]</scope>
    <source>
        <strain evidence="3">ATCC 43811</strain>
    </source>
</reference>
<dbReference type="GO" id="GO:0004523">
    <property type="term" value="F:RNA-DNA hybrid ribonuclease activity"/>
    <property type="evidence" value="ECO:0007669"/>
    <property type="project" value="InterPro"/>
</dbReference>
<dbReference type="Pfam" id="PF00075">
    <property type="entry name" value="RNase_H"/>
    <property type="match status" value="1"/>
</dbReference>
<evidence type="ECO:0000313" key="2">
    <source>
        <dbReference type="EMBL" id="SFB67018.1"/>
    </source>
</evidence>
<dbReference type="SUPFAM" id="SSF53098">
    <property type="entry name" value="Ribonuclease H-like"/>
    <property type="match status" value="1"/>
</dbReference>
<protein>
    <submittedName>
        <fullName evidence="2">RNase H</fullName>
    </submittedName>
</protein>
<dbReference type="RefSeq" id="WP_092316834.1">
    <property type="nucleotide sequence ID" value="NZ_FOKY01000001.1"/>
</dbReference>
<name>A0A1I1D1N0_BREAD</name>
<dbReference type="AlphaFoldDB" id="A0A1I1D1N0"/>
<organism evidence="2 3">
    <name type="scientific">Brevinema andersonii</name>
    <dbReference type="NCBI Taxonomy" id="34097"/>
    <lineage>
        <taxon>Bacteria</taxon>
        <taxon>Pseudomonadati</taxon>
        <taxon>Spirochaetota</taxon>
        <taxon>Spirochaetia</taxon>
        <taxon>Brevinematales</taxon>
        <taxon>Brevinemataceae</taxon>
        <taxon>Brevinema</taxon>
    </lineage>
</organism>